<protein>
    <submittedName>
        <fullName evidence="1">Uncharacterized protein</fullName>
    </submittedName>
</protein>
<name>A0A0P5DHK2_9CRUS</name>
<organism evidence="1">
    <name type="scientific">Daphnia magna</name>
    <dbReference type="NCBI Taxonomy" id="35525"/>
    <lineage>
        <taxon>Eukaryota</taxon>
        <taxon>Metazoa</taxon>
        <taxon>Ecdysozoa</taxon>
        <taxon>Arthropoda</taxon>
        <taxon>Crustacea</taxon>
        <taxon>Branchiopoda</taxon>
        <taxon>Diplostraca</taxon>
        <taxon>Cladocera</taxon>
        <taxon>Anomopoda</taxon>
        <taxon>Daphniidae</taxon>
        <taxon>Daphnia</taxon>
    </lineage>
</organism>
<accession>A0A0P5DHK2</accession>
<evidence type="ECO:0000313" key="1">
    <source>
        <dbReference type="EMBL" id="JAN62357.1"/>
    </source>
</evidence>
<dbReference type="AlphaFoldDB" id="A0A0P5DHK2"/>
<proteinExistence type="predicted"/>
<sequence>MVSRSRRINLVVQLNLSTLCRSSYLLYTRRFHKLSVSSTIYSHDSSARKTAHYFFVRRPVCQLFPSTRSQSVRLTIHGLPPLDHSHFSLVDLFANPRFIISDCQNP</sequence>
<reference evidence="1" key="1">
    <citation type="submission" date="2015-10" db="EMBL/GenBank/DDBJ databases">
        <title>EvidentialGene: Evidence-directed Construction of Complete mRNA Transcriptomes without Genomes.</title>
        <authorList>
            <person name="Gilbert D.G."/>
        </authorList>
    </citation>
    <scope>NUCLEOTIDE SEQUENCE</scope>
</reference>
<dbReference type="EMBL" id="GDIQ01032380">
    <property type="protein sequence ID" value="JAN62357.1"/>
    <property type="molecule type" value="Transcribed_RNA"/>
</dbReference>